<reference evidence="2 3" key="1">
    <citation type="journal article" date="2014" name="Mol. Biol. Evol.">
        <title>Massive expansion of Ubiquitination-related gene families within the Chlamydiae.</title>
        <authorList>
            <person name="Domman D."/>
            <person name="Collingro A."/>
            <person name="Lagkouvardos I."/>
            <person name="Gehre L."/>
            <person name="Weinmaier T."/>
            <person name="Rattei T."/>
            <person name="Subtil A."/>
            <person name="Horn M."/>
        </authorList>
    </citation>
    <scope>NUCLEOTIDE SEQUENCE [LARGE SCALE GENOMIC DNA]</scope>
    <source>
        <strain evidence="2 3">OEW1</strain>
    </source>
</reference>
<name>A0A0C1ED92_9BACT</name>
<accession>A0A0C1ED92</accession>
<feature type="region of interest" description="Disordered" evidence="1">
    <location>
        <begin position="73"/>
        <end position="93"/>
    </location>
</feature>
<organism evidence="2 3">
    <name type="scientific">Parachlamydia acanthamoebae</name>
    <dbReference type="NCBI Taxonomy" id="83552"/>
    <lineage>
        <taxon>Bacteria</taxon>
        <taxon>Pseudomonadati</taxon>
        <taxon>Chlamydiota</taxon>
        <taxon>Chlamydiia</taxon>
        <taxon>Parachlamydiales</taxon>
        <taxon>Parachlamydiaceae</taxon>
        <taxon>Parachlamydia</taxon>
    </lineage>
</organism>
<dbReference type="AlphaFoldDB" id="A0A0C1ED92"/>
<dbReference type="Proteomes" id="UP000031307">
    <property type="component" value="Unassembled WGS sequence"/>
</dbReference>
<proteinExistence type="predicted"/>
<dbReference type="EMBL" id="JSAM01000043">
    <property type="protein sequence ID" value="KIA78078.1"/>
    <property type="molecule type" value="Genomic_DNA"/>
</dbReference>
<comment type="caution">
    <text evidence="2">The sequence shown here is derived from an EMBL/GenBank/DDBJ whole genome shotgun (WGS) entry which is preliminary data.</text>
</comment>
<evidence type="ECO:0000313" key="3">
    <source>
        <dbReference type="Proteomes" id="UP000031307"/>
    </source>
</evidence>
<evidence type="ECO:0000313" key="2">
    <source>
        <dbReference type="EMBL" id="KIA78078.1"/>
    </source>
</evidence>
<protein>
    <submittedName>
        <fullName evidence="2">Transposase</fullName>
    </submittedName>
</protein>
<gene>
    <name evidence="2" type="ORF">DB43_EY00080</name>
</gene>
<evidence type="ECO:0000256" key="1">
    <source>
        <dbReference type="SAM" id="MobiDB-lite"/>
    </source>
</evidence>
<dbReference type="PATRIC" id="fig|83552.4.peg.728"/>
<sequence>MSNKLNDSKELFMKRYALRDDQWQQIKNLLPGREGYIGCTAKDNRLFVEAGLYRIEQVYPRETCQRDLGIGKISTEDGADGDKSGVWEKYSNI</sequence>